<reference evidence="1" key="1">
    <citation type="journal article" date="2021" name="PeerJ">
        <title>Extensive microbial diversity within the chicken gut microbiome revealed by metagenomics and culture.</title>
        <authorList>
            <person name="Gilroy R."/>
            <person name="Ravi A."/>
            <person name="Getino M."/>
            <person name="Pursley I."/>
            <person name="Horton D.L."/>
            <person name="Alikhan N.F."/>
            <person name="Baker D."/>
            <person name="Gharbi K."/>
            <person name="Hall N."/>
            <person name="Watson M."/>
            <person name="Adriaenssens E.M."/>
            <person name="Foster-Nyarko E."/>
            <person name="Jarju S."/>
            <person name="Secka A."/>
            <person name="Antonio M."/>
            <person name="Oren A."/>
            <person name="Chaudhuri R.R."/>
            <person name="La Ragione R."/>
            <person name="Hildebrand F."/>
            <person name="Pallen M.J."/>
        </authorList>
    </citation>
    <scope>NUCLEOTIDE SEQUENCE</scope>
    <source>
        <strain evidence="1">4100</strain>
    </source>
</reference>
<dbReference type="SUPFAM" id="SSF63411">
    <property type="entry name" value="LuxS/MPP-like metallohydrolase"/>
    <property type="match status" value="2"/>
</dbReference>
<dbReference type="InterPro" id="IPR011249">
    <property type="entry name" value="Metalloenz_LuxS/M16"/>
</dbReference>
<dbReference type="Proteomes" id="UP000711407">
    <property type="component" value="Unassembled WGS sequence"/>
</dbReference>
<comment type="caution">
    <text evidence="1">The sequence shown here is derived from an EMBL/GenBank/DDBJ whole genome shotgun (WGS) entry which is preliminary data.</text>
</comment>
<dbReference type="Gene3D" id="3.30.830.10">
    <property type="entry name" value="Metalloenzyme, LuxS/M16 peptidase-like"/>
    <property type="match status" value="2"/>
</dbReference>
<dbReference type="Pfam" id="PF05193">
    <property type="entry name" value="Peptidase_M16_C"/>
    <property type="match status" value="1"/>
</dbReference>
<dbReference type="InterPro" id="IPR007863">
    <property type="entry name" value="Peptidase_M16_C"/>
</dbReference>
<name>A0A4Q0UB47_9BACT</name>
<protein>
    <submittedName>
        <fullName evidence="1">Insulinase family protein</fullName>
    </submittedName>
</protein>
<gene>
    <name evidence="1" type="ORF">K8V47_02725</name>
</gene>
<accession>A0A4Q0UB47</accession>
<dbReference type="PANTHER" id="PTHR11851:SF224">
    <property type="entry name" value="PROCESSING PROTEASE"/>
    <property type="match status" value="1"/>
</dbReference>
<evidence type="ECO:0000313" key="1">
    <source>
        <dbReference type="EMBL" id="HJE38664.1"/>
    </source>
</evidence>
<dbReference type="EMBL" id="DYXT01000017">
    <property type="protein sequence ID" value="HJE38664.1"/>
    <property type="molecule type" value="Genomic_DNA"/>
</dbReference>
<reference evidence="1" key="2">
    <citation type="submission" date="2021-09" db="EMBL/GenBank/DDBJ databases">
        <authorList>
            <person name="Gilroy R."/>
        </authorList>
    </citation>
    <scope>NUCLEOTIDE SEQUENCE</scope>
    <source>
        <strain evidence="1">4100</strain>
    </source>
</reference>
<evidence type="ECO:0000313" key="2">
    <source>
        <dbReference type="Proteomes" id="UP000711407"/>
    </source>
</evidence>
<dbReference type="GO" id="GO:0046872">
    <property type="term" value="F:metal ion binding"/>
    <property type="evidence" value="ECO:0007669"/>
    <property type="project" value="InterPro"/>
</dbReference>
<dbReference type="PANTHER" id="PTHR11851">
    <property type="entry name" value="METALLOPROTEASE"/>
    <property type="match status" value="1"/>
</dbReference>
<sequence>MDYTEIINEPWRKQAPGIRELSGIELPPLQQMRLPNGITLNVLDRGDAEVCRLGVFIAGGAAESPSQTVASLAAALIREGSSAYPGSGLADLFERNGAWIDTSAHGHYTSLHIYSLNNRFAEVLPGVTDMLLNPELSDDIFSIFRENKARALETELCKVASVAMRESDRIYLGPVHPMARLEQPDDIRRIASDEVRKFHASRCHASNITLFLTGRIDTGAVDTVVKAFGGISEGAPCSMDIRLPQGVWTPEVKYIEVTGATQAAVRMTIPAISRKHDDYEMLRIAVCALGGYFGSRLNANIREAKGLTYGITSSLVGIDGYGVINIACQCDDRYVDAVISEIRQELNRMKSGDYTADEIARLKRFYMTSLSGILDSPFSVMDFYESAHIADIPSDYFAQQLRALEMLSVESLREMAHKYFQSDISLTVVAGHKQ</sequence>
<organism evidence="1 2">
    <name type="scientific">Candidatus Amulumruptor caecigallinarius</name>
    <dbReference type="NCBI Taxonomy" id="2109911"/>
    <lineage>
        <taxon>Bacteria</taxon>
        <taxon>Pseudomonadati</taxon>
        <taxon>Bacteroidota</taxon>
        <taxon>Bacteroidia</taxon>
        <taxon>Bacteroidales</taxon>
        <taxon>Muribaculaceae</taxon>
        <taxon>Candidatus Amulumruptor</taxon>
    </lineage>
</organism>
<proteinExistence type="predicted"/>
<dbReference type="AlphaFoldDB" id="A0A4Q0UB47"/>
<dbReference type="InterPro" id="IPR050361">
    <property type="entry name" value="MPP/UQCRC_Complex"/>
</dbReference>